<evidence type="ECO:0000313" key="4">
    <source>
        <dbReference type="EMBL" id="CAL5012196.1"/>
    </source>
</evidence>
<dbReference type="PANTHER" id="PTHR43180:SF96">
    <property type="entry name" value="SEX DETERMINATION PROTEIN TASSELSEED 2"/>
    <property type="match status" value="1"/>
</dbReference>
<dbReference type="GO" id="GO:0016491">
    <property type="term" value="F:oxidoreductase activity"/>
    <property type="evidence" value="ECO:0007669"/>
    <property type="project" value="UniProtKB-KW"/>
</dbReference>
<dbReference type="PANTHER" id="PTHR43180">
    <property type="entry name" value="3-OXOACYL-(ACYL-CARRIER-PROTEIN) REDUCTASE (AFU_ORTHOLOGUE AFUA_6G11210)"/>
    <property type="match status" value="1"/>
</dbReference>
<gene>
    <name evidence="4" type="ORF">URODEC1_LOCUS70773</name>
</gene>
<keyword evidence="5" id="KW-1185">Reference proteome</keyword>
<feature type="region of interest" description="Disordered" evidence="3">
    <location>
        <begin position="153"/>
        <end position="178"/>
    </location>
</feature>
<proteinExistence type="inferred from homology"/>
<organism evidence="4 5">
    <name type="scientific">Urochloa decumbens</name>
    <dbReference type="NCBI Taxonomy" id="240449"/>
    <lineage>
        <taxon>Eukaryota</taxon>
        <taxon>Viridiplantae</taxon>
        <taxon>Streptophyta</taxon>
        <taxon>Embryophyta</taxon>
        <taxon>Tracheophyta</taxon>
        <taxon>Spermatophyta</taxon>
        <taxon>Magnoliopsida</taxon>
        <taxon>Liliopsida</taxon>
        <taxon>Poales</taxon>
        <taxon>Poaceae</taxon>
        <taxon>PACMAD clade</taxon>
        <taxon>Panicoideae</taxon>
        <taxon>Panicodae</taxon>
        <taxon>Paniceae</taxon>
        <taxon>Melinidinae</taxon>
        <taxon>Urochloa</taxon>
    </lineage>
</organism>
<reference evidence="4 5" key="2">
    <citation type="submission" date="2024-10" db="EMBL/GenBank/DDBJ databases">
        <authorList>
            <person name="Ryan C."/>
        </authorList>
    </citation>
    <scope>NUCLEOTIDE SEQUENCE [LARGE SCALE GENOMIC DNA]</scope>
</reference>
<evidence type="ECO:0000256" key="3">
    <source>
        <dbReference type="SAM" id="MobiDB-lite"/>
    </source>
</evidence>
<evidence type="ECO:0000256" key="1">
    <source>
        <dbReference type="ARBA" id="ARBA00006484"/>
    </source>
</evidence>
<dbReference type="InterPro" id="IPR036291">
    <property type="entry name" value="NAD(P)-bd_dom_sf"/>
</dbReference>
<evidence type="ECO:0000313" key="5">
    <source>
        <dbReference type="Proteomes" id="UP001497457"/>
    </source>
</evidence>
<dbReference type="Gene3D" id="3.40.50.720">
    <property type="entry name" value="NAD(P)-binding Rossmann-like Domain"/>
    <property type="match status" value="2"/>
</dbReference>
<keyword evidence="2" id="KW-0560">Oxidoreductase</keyword>
<name>A0ABC9C0S6_9POAL</name>
<protein>
    <submittedName>
        <fullName evidence="4">Uncharacterized protein</fullName>
    </submittedName>
</protein>
<dbReference type="Proteomes" id="UP001497457">
    <property type="component" value="Chromosome 28b"/>
</dbReference>
<evidence type="ECO:0000256" key="2">
    <source>
        <dbReference type="ARBA" id="ARBA00023002"/>
    </source>
</evidence>
<dbReference type="SUPFAM" id="SSF51735">
    <property type="entry name" value="NAD(P)-binding Rossmann-fold domains"/>
    <property type="match status" value="1"/>
</dbReference>
<feature type="region of interest" description="Disordered" evidence="3">
    <location>
        <begin position="99"/>
        <end position="122"/>
    </location>
</feature>
<feature type="compositionally biased region" description="Basic residues" evidence="3">
    <location>
        <begin position="108"/>
        <end position="122"/>
    </location>
</feature>
<sequence>MDFASCREKKSGIIAPGFLGFVNTFCSASGSQSQRLAGQVAVITGARAASARRLATEFIRHGAKVIIAHVQDDLGHNVAAELGPGAACYTPTLHPPRCHGRGADRGGRGPRRGAPRQVRRHVQQRHNAGIPGNPQQPALAVVDLGDFDRVMAANAPGQSRRGSPGRAPARSRGWPDEVDFSPVVAGTALEAEDIARAASDEAKYVNGHNLVVDGGLSVTINAK</sequence>
<comment type="similarity">
    <text evidence="1">Belongs to the short-chain dehydrogenases/reductases (SDR) family.</text>
</comment>
<accession>A0ABC9C0S6</accession>
<dbReference type="EMBL" id="OZ075138">
    <property type="protein sequence ID" value="CAL5012196.1"/>
    <property type="molecule type" value="Genomic_DNA"/>
</dbReference>
<dbReference type="AlphaFoldDB" id="A0ABC9C0S6"/>
<reference evidence="5" key="1">
    <citation type="submission" date="2024-06" db="EMBL/GenBank/DDBJ databases">
        <authorList>
            <person name="Ryan C."/>
        </authorList>
    </citation>
    <scope>NUCLEOTIDE SEQUENCE [LARGE SCALE GENOMIC DNA]</scope>
</reference>